<keyword evidence="4 7" id="KW-1133">Transmembrane helix</keyword>
<feature type="domain" description="ABC3 transporter permease C-terminal" evidence="8">
    <location>
        <begin position="246"/>
        <end position="360"/>
    </location>
</feature>
<dbReference type="GO" id="GO:0022857">
    <property type="term" value="F:transmembrane transporter activity"/>
    <property type="evidence" value="ECO:0007669"/>
    <property type="project" value="TreeGrafter"/>
</dbReference>
<gene>
    <name evidence="10" type="ordered locus">STH607</name>
</gene>
<dbReference type="InterPro" id="IPR003838">
    <property type="entry name" value="ABC3_permease_C"/>
</dbReference>
<evidence type="ECO:0000313" key="10">
    <source>
        <dbReference type="EMBL" id="BAD39592.1"/>
    </source>
</evidence>
<evidence type="ECO:0000256" key="4">
    <source>
        <dbReference type="ARBA" id="ARBA00022989"/>
    </source>
</evidence>
<keyword evidence="11" id="KW-1185">Reference proteome</keyword>
<dbReference type="PANTHER" id="PTHR30572">
    <property type="entry name" value="MEMBRANE COMPONENT OF TRANSPORTER-RELATED"/>
    <property type="match status" value="1"/>
</dbReference>
<feature type="transmembrane region" description="Helical" evidence="7">
    <location>
        <begin position="332"/>
        <end position="353"/>
    </location>
</feature>
<dbReference type="AlphaFoldDB" id="Q67RV1"/>
<proteinExistence type="inferred from homology"/>
<dbReference type="STRING" id="292459.STH607"/>
<evidence type="ECO:0000259" key="9">
    <source>
        <dbReference type="Pfam" id="PF12704"/>
    </source>
</evidence>
<organism evidence="10 11">
    <name type="scientific">Symbiobacterium thermophilum (strain DSM 24528 / JCM 14929 / IAM 14863 / T)</name>
    <dbReference type="NCBI Taxonomy" id="292459"/>
    <lineage>
        <taxon>Bacteria</taxon>
        <taxon>Bacillati</taxon>
        <taxon>Bacillota</taxon>
        <taxon>Clostridia</taxon>
        <taxon>Eubacteriales</taxon>
        <taxon>Symbiobacteriaceae</taxon>
        <taxon>Symbiobacterium</taxon>
    </lineage>
</organism>
<evidence type="ECO:0000256" key="1">
    <source>
        <dbReference type="ARBA" id="ARBA00004651"/>
    </source>
</evidence>
<dbReference type="HOGENOM" id="CLU_000604_8_6_9"/>
<accession>Q67RV1</accession>
<dbReference type="InterPro" id="IPR050250">
    <property type="entry name" value="Macrolide_Exporter_MacB"/>
</dbReference>
<comment type="subcellular location">
    <subcellularLocation>
        <location evidence="1">Cell membrane</location>
        <topology evidence="1">Multi-pass membrane protein</topology>
    </subcellularLocation>
</comment>
<feature type="transmembrane region" description="Helical" evidence="7">
    <location>
        <begin position="241"/>
        <end position="265"/>
    </location>
</feature>
<keyword evidence="2" id="KW-1003">Cell membrane</keyword>
<dbReference type="PANTHER" id="PTHR30572:SF4">
    <property type="entry name" value="ABC TRANSPORTER PERMEASE YTRF"/>
    <property type="match status" value="1"/>
</dbReference>
<evidence type="ECO:0000256" key="5">
    <source>
        <dbReference type="ARBA" id="ARBA00023136"/>
    </source>
</evidence>
<keyword evidence="5 7" id="KW-0472">Membrane</keyword>
<evidence type="ECO:0000256" key="3">
    <source>
        <dbReference type="ARBA" id="ARBA00022692"/>
    </source>
</evidence>
<keyword evidence="3 7" id="KW-0812">Transmembrane</keyword>
<evidence type="ECO:0000313" key="11">
    <source>
        <dbReference type="Proteomes" id="UP000000417"/>
    </source>
</evidence>
<dbReference type="EMBL" id="AP006840">
    <property type="protein sequence ID" value="BAD39592.1"/>
    <property type="molecule type" value="Genomic_DNA"/>
</dbReference>
<dbReference type="Pfam" id="PF02687">
    <property type="entry name" value="FtsX"/>
    <property type="match status" value="1"/>
</dbReference>
<comment type="similarity">
    <text evidence="6">Belongs to the ABC-4 integral membrane protein family.</text>
</comment>
<feature type="transmembrane region" description="Helical" evidence="7">
    <location>
        <begin position="288"/>
        <end position="312"/>
    </location>
</feature>
<evidence type="ECO:0000256" key="7">
    <source>
        <dbReference type="SAM" id="Phobius"/>
    </source>
</evidence>
<dbReference type="GO" id="GO:0005886">
    <property type="term" value="C:plasma membrane"/>
    <property type="evidence" value="ECO:0007669"/>
    <property type="project" value="UniProtKB-SubCell"/>
</dbReference>
<dbReference type="KEGG" id="sth:STH607"/>
<sequence>MGILAFTVMGAMAEKFNRLIAGGEAYFANRIAVHSTGGALRLNLLGPEDIEVMKRTPGVRHVETHIMMALDETAGFELAPRFLVGINLPNFARAQLIGDESARLRLARGNWWRPGERQVAVLGSAVAHKMKLDVGDTLQARGRDFRVVGVLEETLSLPDGWALIPEEDARELLLEGSSLLQALGLELERVWTNAYALVEPGMGDELTDRLAHSLRRGYLLHSPEQLVKAAGTASSVLNAAILGSGAIAVIVGSLAVVNTMFFAVGERTREIGIKKAIGAGRWAILREFLAESVLIGFLGGLLGLGVAAGLIAVLNGYAAQEGTPVFLLTPRLALGALGFATVLGGAAGAWPAWRAANLDPVEALRAI</sequence>
<evidence type="ECO:0000256" key="6">
    <source>
        <dbReference type="ARBA" id="ARBA00038076"/>
    </source>
</evidence>
<dbReference type="eggNOG" id="COG0577">
    <property type="taxonomic scope" value="Bacteria"/>
</dbReference>
<reference evidence="10 11" key="1">
    <citation type="journal article" date="2004" name="Nucleic Acids Res.">
        <title>Genome sequence of Symbiobacterium thermophilum, an uncultivable bacterium that depends on microbial commensalism.</title>
        <authorList>
            <person name="Ueda K."/>
            <person name="Yamashita A."/>
            <person name="Ishikawa J."/>
            <person name="Shimada M."/>
            <person name="Watsuji T."/>
            <person name="Morimura K."/>
            <person name="Ikeda H."/>
            <person name="Hattori M."/>
            <person name="Beppu T."/>
        </authorList>
    </citation>
    <scope>NUCLEOTIDE SEQUENCE [LARGE SCALE GENOMIC DNA]</scope>
    <source>
        <strain evidence="11">T / IAM 14863</strain>
    </source>
</reference>
<protein>
    <submittedName>
        <fullName evidence="10">Putative ABC transporter permease protein</fullName>
    </submittedName>
</protein>
<dbReference type="InterPro" id="IPR025857">
    <property type="entry name" value="MacB_PCD"/>
</dbReference>
<evidence type="ECO:0000259" key="8">
    <source>
        <dbReference type="Pfam" id="PF02687"/>
    </source>
</evidence>
<dbReference type="Proteomes" id="UP000000417">
    <property type="component" value="Chromosome"/>
</dbReference>
<name>Q67RV1_SYMTH</name>
<dbReference type="Pfam" id="PF12704">
    <property type="entry name" value="MacB_PCD"/>
    <property type="match status" value="1"/>
</dbReference>
<feature type="domain" description="MacB-like periplasmic core" evidence="9">
    <location>
        <begin position="2"/>
        <end position="177"/>
    </location>
</feature>
<evidence type="ECO:0000256" key="2">
    <source>
        <dbReference type="ARBA" id="ARBA00022475"/>
    </source>
</evidence>